<feature type="coiled-coil region" evidence="1">
    <location>
        <begin position="405"/>
        <end position="443"/>
    </location>
</feature>
<keyword evidence="1" id="KW-0175">Coiled coil</keyword>
<dbReference type="Proteomes" id="UP000885704">
    <property type="component" value="Unassembled WGS sequence"/>
</dbReference>
<comment type="caution">
    <text evidence="2">The sequence shown here is derived from an EMBL/GenBank/DDBJ whole genome shotgun (WGS) entry which is preliminary data.</text>
</comment>
<organism evidence="2">
    <name type="scientific">Sulfitobacter litoralis</name>
    <dbReference type="NCBI Taxonomy" id="335975"/>
    <lineage>
        <taxon>Bacteria</taxon>
        <taxon>Pseudomonadati</taxon>
        <taxon>Pseudomonadota</taxon>
        <taxon>Alphaproteobacteria</taxon>
        <taxon>Rhodobacterales</taxon>
        <taxon>Roseobacteraceae</taxon>
        <taxon>Sulfitobacter</taxon>
    </lineage>
</organism>
<gene>
    <name evidence="2" type="ORF">ENH63_14880</name>
</gene>
<dbReference type="AlphaFoldDB" id="A0A7V1BI65"/>
<evidence type="ECO:0000313" key="2">
    <source>
        <dbReference type="EMBL" id="HDZ53020.1"/>
    </source>
</evidence>
<accession>A0A7V1BI65</accession>
<name>A0A7V1BI65_9RHOB</name>
<evidence type="ECO:0000256" key="1">
    <source>
        <dbReference type="SAM" id="Coils"/>
    </source>
</evidence>
<proteinExistence type="predicted"/>
<dbReference type="Pfam" id="PF09615">
    <property type="entry name" value="Cas_Csy3"/>
    <property type="match status" value="1"/>
</dbReference>
<protein>
    <submittedName>
        <fullName evidence="2">Type I-F CRISPR-associated protein Cas7f/Csy3</fullName>
    </submittedName>
</protein>
<dbReference type="EMBL" id="DRFN01000045">
    <property type="protein sequence ID" value="HDZ53020.1"/>
    <property type="molecule type" value="Genomic_DNA"/>
</dbReference>
<reference evidence="2" key="1">
    <citation type="journal article" date="2020" name="mSystems">
        <title>Genome- and Community-Level Interaction Insights into Carbon Utilization and Element Cycling Functions of Hydrothermarchaeota in Hydrothermal Sediment.</title>
        <authorList>
            <person name="Zhou Z."/>
            <person name="Liu Y."/>
            <person name="Xu W."/>
            <person name="Pan J."/>
            <person name="Luo Z.H."/>
            <person name="Li M."/>
        </authorList>
    </citation>
    <scope>NUCLEOTIDE SEQUENCE [LARGE SCALE GENOMIC DNA]</scope>
    <source>
        <strain evidence="2">HyVt-323</strain>
    </source>
</reference>
<sequence>MSLQSRLSASLSCSPCATRACATPRLNTSTISSGAGSPTMTSSLGILPTSSSEKGNTMTTVAKLSLETGNITYKRSIEVTEAFLYAYDPEGDRRTPILLSKHGANGQTYADGADNVGLTNLQTQDKALFPMGYKEAEISFSVIVLGNSMKPNTTDNSEVSRAYREISEAYADVGGFQVLAELYAWNIANAKFAWRNRYISDEARVEVNFDGVNMTFDPLLLSHDTPEGIDAMTVSLIEGDKDDLTDFIEGLSDALAGGKFTFDVIWRASVKPGQHLYPSQLYLCDEEKKKSEDKKENYTKVLSSQPYYAHGKELRHATMSSEKLNNAIRTIDHWHGVAGYGAIAVNAFGGVKEDSAVLRKSKTSFYAIRKNPAKLLAGIRDAETVSDIPNDAHFFMANLVRGGVYGKKNAARTEAAAEKKKAEEEKKREAAAAKKAAAEAKKEAVA</sequence>
<dbReference type="InterPro" id="IPR013399">
    <property type="entry name" value="CRISPR-assoc_prot_Csy3"/>
</dbReference>